<evidence type="ECO:0000256" key="5">
    <source>
        <dbReference type="SAM" id="Phobius"/>
    </source>
</evidence>
<protein>
    <recommendedName>
        <fullName evidence="6">Major facilitator superfamily (MFS) profile domain-containing protein</fullName>
    </recommendedName>
</protein>
<dbReference type="PROSITE" id="PS00216">
    <property type="entry name" value="SUGAR_TRANSPORT_1"/>
    <property type="match status" value="1"/>
</dbReference>
<reference evidence="7" key="1">
    <citation type="submission" date="2022-10" db="EMBL/GenBank/DDBJ databases">
        <title>Puccinia triticina Genome sequencing and assembly.</title>
        <authorList>
            <person name="Li C."/>
        </authorList>
    </citation>
    <scope>NUCLEOTIDE SEQUENCE</scope>
    <source>
        <strain evidence="7">Pt15</strain>
    </source>
</reference>
<dbReference type="Proteomes" id="UP001164743">
    <property type="component" value="Chromosome 9A"/>
</dbReference>
<dbReference type="GeneID" id="77813324"/>
<dbReference type="InterPro" id="IPR020846">
    <property type="entry name" value="MFS_dom"/>
</dbReference>
<dbReference type="InterPro" id="IPR036259">
    <property type="entry name" value="MFS_trans_sf"/>
</dbReference>
<evidence type="ECO:0000256" key="2">
    <source>
        <dbReference type="ARBA" id="ARBA00022692"/>
    </source>
</evidence>
<feature type="transmembrane region" description="Helical" evidence="5">
    <location>
        <begin position="457"/>
        <end position="477"/>
    </location>
</feature>
<feature type="transmembrane region" description="Helical" evidence="5">
    <location>
        <begin position="145"/>
        <end position="163"/>
    </location>
</feature>
<feature type="transmembrane region" description="Helical" evidence="5">
    <location>
        <begin position="83"/>
        <end position="107"/>
    </location>
</feature>
<feature type="transmembrane region" description="Helical" evidence="5">
    <location>
        <begin position="393"/>
        <end position="410"/>
    </location>
</feature>
<dbReference type="RefSeq" id="XP_053023670.1">
    <property type="nucleotide sequence ID" value="XM_053172429.1"/>
</dbReference>
<feature type="transmembrane region" description="Helical" evidence="5">
    <location>
        <begin position="119"/>
        <end position="139"/>
    </location>
</feature>
<dbReference type="InterPro" id="IPR005829">
    <property type="entry name" value="Sugar_transporter_CS"/>
</dbReference>
<feature type="transmembrane region" description="Helical" evidence="5">
    <location>
        <begin position="184"/>
        <end position="211"/>
    </location>
</feature>
<proteinExistence type="predicted"/>
<feature type="transmembrane region" description="Helical" evidence="5">
    <location>
        <begin position="226"/>
        <end position="244"/>
    </location>
</feature>
<evidence type="ECO:0000256" key="1">
    <source>
        <dbReference type="ARBA" id="ARBA00004141"/>
    </source>
</evidence>
<dbReference type="PANTHER" id="PTHR24064">
    <property type="entry name" value="SOLUTE CARRIER FAMILY 22 MEMBER"/>
    <property type="match status" value="1"/>
</dbReference>
<name>A0ABY7CWH0_9BASI</name>
<dbReference type="CDD" id="cd17364">
    <property type="entry name" value="MFS_PhT"/>
    <property type="match status" value="1"/>
</dbReference>
<feature type="transmembrane region" description="Helical" evidence="5">
    <location>
        <begin position="366"/>
        <end position="386"/>
    </location>
</feature>
<comment type="subcellular location">
    <subcellularLocation>
        <location evidence="1">Membrane</location>
        <topology evidence="1">Multi-pass membrane protein</topology>
    </subcellularLocation>
</comment>
<keyword evidence="3 5" id="KW-1133">Transmembrane helix</keyword>
<sequence length="529" mass="57548">MEQKTKQGSENTSTSLEIVRPAQPIHIESVPTSERRWIPKLSEAKLLIIASTGFFIDAYDLFTINLVVPLLNIQYNGKLGSKLANAALAGGVLKAATNIGCIFGQILFGTLGDVYGRKIVYPAALGVAILGTVLTIAAPNSLGPQGVFIWMTIMRILMGIGIGGDYPMSASVVSDRANINRRGLLLTFTFAMQGWGNLAGAIVCIVVLSAFKESIQSQGEIGHFNAVWRLILGVILVPALATLYQRLRLPESDRMTEVLKERKLKKALNDVTGTQNMSDIAEHLGSKEALGGIQNFQESKLNALNEFKVYFSKWKHLKHLLATTSCWFLLDLSFYGIALNQSMVIADIGYDRAVEPWQNAYDNTKANLIITIAGFLPGYYFTMFFIEYIGRKPIQVGGFLIEGLLLAIVAGDFKKLSNQPAGFLVCFILLQFFFNFGANTTTFVYPAEIFPTRVRGFASGISAAGGKIGAVIAALSFGELSQEIGTSSVLWILAGTSFLGAAISLLLPETKGWDADEADSFEQAQQHNN</sequence>
<dbReference type="Pfam" id="PF00083">
    <property type="entry name" value="Sugar_tr"/>
    <property type="match status" value="1"/>
</dbReference>
<dbReference type="Gene3D" id="1.20.1250.20">
    <property type="entry name" value="MFS general substrate transporter like domains"/>
    <property type="match status" value="2"/>
</dbReference>
<feature type="transmembrane region" description="Helical" evidence="5">
    <location>
        <begin position="422"/>
        <end position="445"/>
    </location>
</feature>
<evidence type="ECO:0000313" key="8">
    <source>
        <dbReference type="Proteomes" id="UP001164743"/>
    </source>
</evidence>
<evidence type="ECO:0000313" key="7">
    <source>
        <dbReference type="EMBL" id="WAQ88115.1"/>
    </source>
</evidence>
<accession>A0ABY7CWH0</accession>
<gene>
    <name evidence="7" type="ORF">PtA15_9A240</name>
</gene>
<evidence type="ECO:0000256" key="4">
    <source>
        <dbReference type="ARBA" id="ARBA00023136"/>
    </source>
</evidence>
<feature type="domain" description="Major facilitator superfamily (MFS) profile" evidence="6">
    <location>
        <begin position="46"/>
        <end position="512"/>
    </location>
</feature>
<organism evidence="7 8">
    <name type="scientific">Puccinia triticina</name>
    <dbReference type="NCBI Taxonomy" id="208348"/>
    <lineage>
        <taxon>Eukaryota</taxon>
        <taxon>Fungi</taxon>
        <taxon>Dikarya</taxon>
        <taxon>Basidiomycota</taxon>
        <taxon>Pucciniomycotina</taxon>
        <taxon>Pucciniomycetes</taxon>
        <taxon>Pucciniales</taxon>
        <taxon>Pucciniaceae</taxon>
        <taxon>Puccinia</taxon>
    </lineage>
</organism>
<evidence type="ECO:0000256" key="3">
    <source>
        <dbReference type="ARBA" id="ARBA00022989"/>
    </source>
</evidence>
<dbReference type="EMBL" id="CP110429">
    <property type="protein sequence ID" value="WAQ88115.1"/>
    <property type="molecule type" value="Genomic_DNA"/>
</dbReference>
<keyword evidence="8" id="KW-1185">Reference proteome</keyword>
<keyword evidence="4 5" id="KW-0472">Membrane</keyword>
<feature type="transmembrane region" description="Helical" evidence="5">
    <location>
        <begin position="489"/>
        <end position="507"/>
    </location>
</feature>
<keyword evidence="2 5" id="KW-0812">Transmembrane</keyword>
<evidence type="ECO:0000259" key="6">
    <source>
        <dbReference type="PROSITE" id="PS50850"/>
    </source>
</evidence>
<feature type="transmembrane region" description="Helical" evidence="5">
    <location>
        <begin position="46"/>
        <end position="71"/>
    </location>
</feature>
<dbReference type="InterPro" id="IPR005828">
    <property type="entry name" value="MFS_sugar_transport-like"/>
</dbReference>
<dbReference type="PROSITE" id="PS50850">
    <property type="entry name" value="MFS"/>
    <property type="match status" value="1"/>
</dbReference>
<dbReference type="SUPFAM" id="SSF103473">
    <property type="entry name" value="MFS general substrate transporter"/>
    <property type="match status" value="1"/>
</dbReference>